<reference evidence="1 2" key="1">
    <citation type="journal article" date="2021" name="Elife">
        <title>Chloroplast acquisition without the gene transfer in kleptoplastic sea slugs, Plakobranchus ocellatus.</title>
        <authorList>
            <person name="Maeda T."/>
            <person name="Takahashi S."/>
            <person name="Yoshida T."/>
            <person name="Shimamura S."/>
            <person name="Takaki Y."/>
            <person name="Nagai Y."/>
            <person name="Toyoda A."/>
            <person name="Suzuki Y."/>
            <person name="Arimoto A."/>
            <person name="Ishii H."/>
            <person name="Satoh N."/>
            <person name="Nishiyama T."/>
            <person name="Hasebe M."/>
            <person name="Maruyama T."/>
            <person name="Minagawa J."/>
            <person name="Obokata J."/>
            <person name="Shigenobu S."/>
        </authorList>
    </citation>
    <scope>NUCLEOTIDE SEQUENCE [LARGE SCALE GENOMIC DNA]</scope>
</reference>
<name>A0AAV4BNG8_9GAST</name>
<evidence type="ECO:0000313" key="2">
    <source>
        <dbReference type="Proteomes" id="UP000735302"/>
    </source>
</evidence>
<sequence length="129" mass="14171">MATLGQLAEQGTAVVTLHRMQAAFRELRKSYTHKGIEHIAITGKIEGTRSRGRQRTAFIENLKSWAIGKGSNNNFIRPLQATTIWLLSIAPGTRHQAPVRENTKPLYGQAQVSIEDPGVGLELLEAGQV</sequence>
<dbReference type="AlphaFoldDB" id="A0AAV4BNG8"/>
<evidence type="ECO:0000313" key="1">
    <source>
        <dbReference type="EMBL" id="GFO20640.1"/>
    </source>
</evidence>
<proteinExistence type="predicted"/>
<accession>A0AAV4BNG8</accession>
<dbReference type="Proteomes" id="UP000735302">
    <property type="component" value="Unassembled WGS sequence"/>
</dbReference>
<protein>
    <submittedName>
        <fullName evidence="1">Uncharacterized protein</fullName>
    </submittedName>
</protein>
<keyword evidence="2" id="KW-1185">Reference proteome</keyword>
<dbReference type="EMBL" id="BLXT01005191">
    <property type="protein sequence ID" value="GFO20640.1"/>
    <property type="molecule type" value="Genomic_DNA"/>
</dbReference>
<organism evidence="1 2">
    <name type="scientific">Plakobranchus ocellatus</name>
    <dbReference type="NCBI Taxonomy" id="259542"/>
    <lineage>
        <taxon>Eukaryota</taxon>
        <taxon>Metazoa</taxon>
        <taxon>Spiralia</taxon>
        <taxon>Lophotrochozoa</taxon>
        <taxon>Mollusca</taxon>
        <taxon>Gastropoda</taxon>
        <taxon>Heterobranchia</taxon>
        <taxon>Euthyneura</taxon>
        <taxon>Panpulmonata</taxon>
        <taxon>Sacoglossa</taxon>
        <taxon>Placobranchoidea</taxon>
        <taxon>Plakobranchidae</taxon>
        <taxon>Plakobranchus</taxon>
    </lineage>
</organism>
<comment type="caution">
    <text evidence="1">The sequence shown here is derived from an EMBL/GenBank/DDBJ whole genome shotgun (WGS) entry which is preliminary data.</text>
</comment>
<gene>
    <name evidence="1" type="ORF">PoB_004714500</name>
</gene>